<sequence>MDLDRGRSSEERCQGHVLPPCRASFGLAPCWRMPLRPRNRACANERRDVVNHPGPSLALREVREHLSQPKTLIGMVGVAVILGISGPFETGQYPVAGRLAYWAGVVAATYATGVFCGTLLAPRLSRLARPARVALIGLATGLAVTLVVAAVNLVLLGMDVPTFAESARFTLSVVAISIAVTAVSVYLSSDTDHKAGSTQDGPLILSRLPLEKRGQLLSLSAEDHYVRVRTNRGEELLLMRLADAIRETGQTEGLQVHRSHWVATDAVRAVRRSGDRAILTLTDGATVPASRTNLPALRNAGLLERR</sequence>
<evidence type="ECO:0000313" key="3">
    <source>
        <dbReference type="EMBL" id="TNY31137.1"/>
    </source>
</evidence>
<dbReference type="SUPFAM" id="SSF103473">
    <property type="entry name" value="MFS general substrate transporter"/>
    <property type="match status" value="1"/>
</dbReference>
<dbReference type="OrthoDB" id="7028951at2"/>
<dbReference type="AlphaFoldDB" id="A0A5C5GAR8"/>
<keyword evidence="4" id="KW-1185">Reference proteome</keyword>
<feature type="transmembrane region" description="Helical" evidence="1">
    <location>
        <begin position="167"/>
        <end position="187"/>
    </location>
</feature>
<feature type="transmembrane region" description="Helical" evidence="1">
    <location>
        <begin position="100"/>
        <end position="121"/>
    </location>
</feature>
<organism evidence="3 4">
    <name type="scientific">Pelagovum pacificum</name>
    <dbReference type="NCBI Taxonomy" id="2588711"/>
    <lineage>
        <taxon>Bacteria</taxon>
        <taxon>Pseudomonadati</taxon>
        <taxon>Pseudomonadota</taxon>
        <taxon>Alphaproteobacteria</taxon>
        <taxon>Rhodobacterales</taxon>
        <taxon>Paracoccaceae</taxon>
        <taxon>Pelagovum</taxon>
    </lineage>
</organism>
<dbReference type="Gene3D" id="2.40.50.1020">
    <property type="entry name" value="LytTr DNA-binding domain"/>
    <property type="match status" value="1"/>
</dbReference>
<dbReference type="InterPro" id="IPR036259">
    <property type="entry name" value="MFS_trans_sf"/>
</dbReference>
<keyword evidence="1" id="KW-0472">Membrane</keyword>
<dbReference type="SMART" id="SM00850">
    <property type="entry name" value="LytTR"/>
    <property type="match status" value="1"/>
</dbReference>
<dbReference type="Gene3D" id="1.20.1250.20">
    <property type="entry name" value="MFS general substrate transporter like domains"/>
    <property type="match status" value="1"/>
</dbReference>
<keyword evidence="1" id="KW-1133">Transmembrane helix</keyword>
<evidence type="ECO:0000256" key="1">
    <source>
        <dbReference type="SAM" id="Phobius"/>
    </source>
</evidence>
<reference evidence="3 4" key="1">
    <citation type="submission" date="2019-06" db="EMBL/GenBank/DDBJ databases">
        <title>Genome of new Rhodobacteraceae sp. SM1903.</title>
        <authorList>
            <person name="Ren X."/>
        </authorList>
    </citation>
    <scope>NUCLEOTIDE SEQUENCE [LARGE SCALE GENOMIC DNA]</scope>
    <source>
        <strain evidence="3 4">SM1903</strain>
    </source>
</reference>
<dbReference type="EMBL" id="VFFF01000002">
    <property type="protein sequence ID" value="TNY31137.1"/>
    <property type="molecule type" value="Genomic_DNA"/>
</dbReference>
<feature type="transmembrane region" description="Helical" evidence="1">
    <location>
        <begin position="71"/>
        <end position="88"/>
    </location>
</feature>
<dbReference type="Proteomes" id="UP000314011">
    <property type="component" value="Unassembled WGS sequence"/>
</dbReference>
<dbReference type="GO" id="GO:0003677">
    <property type="term" value="F:DNA binding"/>
    <property type="evidence" value="ECO:0007669"/>
    <property type="project" value="InterPro"/>
</dbReference>
<keyword evidence="1" id="KW-0812">Transmembrane</keyword>
<gene>
    <name evidence="3" type="ORF">FHY64_13975</name>
</gene>
<dbReference type="Pfam" id="PF04397">
    <property type="entry name" value="LytTR"/>
    <property type="match status" value="1"/>
</dbReference>
<evidence type="ECO:0000313" key="4">
    <source>
        <dbReference type="Proteomes" id="UP000314011"/>
    </source>
</evidence>
<comment type="caution">
    <text evidence="3">The sequence shown here is derived from an EMBL/GenBank/DDBJ whole genome shotgun (WGS) entry which is preliminary data.</text>
</comment>
<proteinExistence type="predicted"/>
<feature type="transmembrane region" description="Helical" evidence="1">
    <location>
        <begin position="133"/>
        <end position="155"/>
    </location>
</feature>
<name>A0A5C5GAR8_9RHOB</name>
<evidence type="ECO:0000259" key="2">
    <source>
        <dbReference type="PROSITE" id="PS50930"/>
    </source>
</evidence>
<accession>A0A5C5GAR8</accession>
<feature type="domain" description="HTH LytTR-type" evidence="2">
    <location>
        <begin position="216"/>
        <end position="303"/>
    </location>
</feature>
<dbReference type="PROSITE" id="PS50930">
    <property type="entry name" value="HTH_LYTTR"/>
    <property type="match status" value="1"/>
</dbReference>
<dbReference type="InterPro" id="IPR007492">
    <property type="entry name" value="LytTR_DNA-bd_dom"/>
</dbReference>
<protein>
    <recommendedName>
        <fullName evidence="2">HTH LytTR-type domain-containing protein</fullName>
    </recommendedName>
</protein>